<keyword evidence="1" id="KW-0472">Membrane</keyword>
<accession>A0AAN7X5J9</accession>
<comment type="caution">
    <text evidence="2">The sequence shown here is derived from an EMBL/GenBank/DDBJ whole genome shotgun (WGS) entry which is preliminary data.</text>
</comment>
<sequence>MEGEKEGDDPESRCSEELRLVLIGKTGSGKKAEAAIRQEQKRMLMEQAEGEEQDIFGKRRKCDLESYRREEDFRVERWTEESRGNPFSFLRNRVEQCRDKFRGSRSVSRRRSLRSPLMRREAALSSKVLERVKILVAAGATGLAVGAVFGAAAPLAAAAGASLMGNSVGFAASQFAGMSVAGSSGVGNAVGAIVAAASGKTAVALGAATGGVLGGSVGAIAAAEAASPGEGALDALGQVSLIGVSAVGVAAGVGGTIGAGAALGAALEGAAFSTAALSGTEAAAVGGGTAAVAVANANVASLAGSVAPPLAAARGALAQVANAPVAAETPGVLCGFTGPSVSSVAGSVVSDPWGKVAVSTRLLSAVAEIGKAAAGIALAGGLVVKVVKEKVRCGTASSEASYSEKKSYEIYWNKQ</sequence>
<reference evidence="2 3" key="2">
    <citation type="journal article" date="2023" name="Mol. Biol. Evol.">
        <title>Genomics of Secondarily Temperate Adaptation in the Only Non-Antarctic Icefish.</title>
        <authorList>
            <person name="Rivera-Colon A.G."/>
            <person name="Rayamajhi N."/>
            <person name="Minhas B.F."/>
            <person name="Madrigal G."/>
            <person name="Bilyk K.T."/>
            <person name="Yoon V."/>
            <person name="Hune M."/>
            <person name="Gregory S."/>
            <person name="Cheng C.H.C."/>
            <person name="Catchen J.M."/>
        </authorList>
    </citation>
    <scope>NUCLEOTIDE SEQUENCE [LARGE SCALE GENOMIC DNA]</scope>
    <source>
        <strain evidence="2">JMC-PN-2008</strain>
    </source>
</reference>
<evidence type="ECO:0000256" key="1">
    <source>
        <dbReference type="SAM" id="Phobius"/>
    </source>
</evidence>
<organism evidence="2 3">
    <name type="scientific">Eleginops maclovinus</name>
    <name type="common">Patagonian blennie</name>
    <name type="synonym">Eleginus maclovinus</name>
    <dbReference type="NCBI Taxonomy" id="56733"/>
    <lineage>
        <taxon>Eukaryota</taxon>
        <taxon>Metazoa</taxon>
        <taxon>Chordata</taxon>
        <taxon>Craniata</taxon>
        <taxon>Vertebrata</taxon>
        <taxon>Euteleostomi</taxon>
        <taxon>Actinopterygii</taxon>
        <taxon>Neopterygii</taxon>
        <taxon>Teleostei</taxon>
        <taxon>Neoteleostei</taxon>
        <taxon>Acanthomorphata</taxon>
        <taxon>Eupercaria</taxon>
        <taxon>Perciformes</taxon>
        <taxon>Notothenioidei</taxon>
        <taxon>Eleginopidae</taxon>
        <taxon>Eleginops</taxon>
    </lineage>
</organism>
<protein>
    <submittedName>
        <fullName evidence="2">Uncharacterized protein</fullName>
    </submittedName>
</protein>
<keyword evidence="1" id="KW-0812">Transmembrane</keyword>
<gene>
    <name evidence="2" type="ORF">PBY51_008249</name>
</gene>
<feature type="transmembrane region" description="Helical" evidence="1">
    <location>
        <begin position="134"/>
        <end position="157"/>
    </location>
</feature>
<evidence type="ECO:0000313" key="2">
    <source>
        <dbReference type="EMBL" id="KAK5856668.1"/>
    </source>
</evidence>
<name>A0AAN7X5J9_ELEMC</name>
<keyword evidence="3" id="KW-1185">Reference proteome</keyword>
<reference evidence="2 3" key="1">
    <citation type="journal article" date="2023" name="Genes (Basel)">
        <title>Chromosome-Level Genome Assembly and Circadian Gene Repertoire of the Patagonia Blennie Eleginops maclovinus-The Closest Ancestral Proxy of Antarctic Cryonotothenioids.</title>
        <authorList>
            <person name="Cheng C.C."/>
            <person name="Rivera-Colon A.G."/>
            <person name="Minhas B.F."/>
            <person name="Wilson L."/>
            <person name="Rayamajhi N."/>
            <person name="Vargas-Chacoff L."/>
            <person name="Catchen J.M."/>
        </authorList>
    </citation>
    <scope>NUCLEOTIDE SEQUENCE [LARGE SCALE GENOMIC DNA]</scope>
    <source>
        <strain evidence="2">JMC-PN-2008</strain>
    </source>
</reference>
<dbReference type="EMBL" id="JAUZQC010000017">
    <property type="protein sequence ID" value="KAK5856668.1"/>
    <property type="molecule type" value="Genomic_DNA"/>
</dbReference>
<proteinExistence type="predicted"/>
<keyword evidence="1" id="KW-1133">Transmembrane helix</keyword>
<evidence type="ECO:0000313" key="3">
    <source>
        <dbReference type="Proteomes" id="UP001346869"/>
    </source>
</evidence>
<dbReference type="AlphaFoldDB" id="A0AAN7X5J9"/>
<dbReference type="Proteomes" id="UP001346869">
    <property type="component" value="Unassembled WGS sequence"/>
</dbReference>